<accession>A0AAV5S3M5</accession>
<sequence>MRFSTRLNVYVLVTLLFASTVLSTKSGVPPSRRTSTSAQPDDTIETTMVFINNNGEHYTETLSYFSFETNPSIIRIKAPSYQRVEDVPNFKNIKWETSIVTREAETTSSSEAGQTTDRSLAKRQRRITYRNAAVTPRAPLILIVLLSVALSIL</sequence>
<evidence type="ECO:0000313" key="2">
    <source>
        <dbReference type="EMBL" id="GMM58280.1"/>
    </source>
</evidence>
<feature type="signal peptide" evidence="1">
    <location>
        <begin position="1"/>
        <end position="23"/>
    </location>
</feature>
<dbReference type="EMBL" id="BTGD01000024">
    <property type="protein sequence ID" value="GMM58280.1"/>
    <property type="molecule type" value="Genomic_DNA"/>
</dbReference>
<keyword evidence="1" id="KW-0732">Signal</keyword>
<dbReference type="AlphaFoldDB" id="A0AAV5S3M5"/>
<dbReference type="Proteomes" id="UP001377567">
    <property type="component" value="Unassembled WGS sequence"/>
</dbReference>
<keyword evidence="3" id="KW-1185">Reference proteome</keyword>
<protein>
    <submittedName>
        <fullName evidence="2">Uncharacterized protein</fullName>
    </submittedName>
</protein>
<gene>
    <name evidence="2" type="ORF">DAKH74_048960</name>
</gene>
<reference evidence="2 3" key="1">
    <citation type="journal article" date="2023" name="Elife">
        <title>Identification of key yeast species and microbe-microbe interactions impacting larval growth of Drosophila in the wild.</title>
        <authorList>
            <person name="Mure A."/>
            <person name="Sugiura Y."/>
            <person name="Maeda R."/>
            <person name="Honda K."/>
            <person name="Sakurai N."/>
            <person name="Takahashi Y."/>
            <person name="Watada M."/>
            <person name="Katoh T."/>
            <person name="Gotoh A."/>
            <person name="Gotoh Y."/>
            <person name="Taniguchi I."/>
            <person name="Nakamura K."/>
            <person name="Hayashi T."/>
            <person name="Katayama T."/>
            <person name="Uemura T."/>
            <person name="Hattori Y."/>
        </authorList>
    </citation>
    <scope>NUCLEOTIDE SEQUENCE [LARGE SCALE GENOMIC DNA]</scope>
    <source>
        <strain evidence="2 3">KH-74</strain>
    </source>
</reference>
<feature type="chain" id="PRO_5043338481" evidence="1">
    <location>
        <begin position="24"/>
        <end position="153"/>
    </location>
</feature>
<evidence type="ECO:0000256" key="1">
    <source>
        <dbReference type="SAM" id="SignalP"/>
    </source>
</evidence>
<name>A0AAV5S3M5_MAUHU</name>
<organism evidence="2 3">
    <name type="scientific">Maudiozyma humilis</name>
    <name type="common">Sour dough yeast</name>
    <name type="synonym">Kazachstania humilis</name>
    <dbReference type="NCBI Taxonomy" id="51915"/>
    <lineage>
        <taxon>Eukaryota</taxon>
        <taxon>Fungi</taxon>
        <taxon>Dikarya</taxon>
        <taxon>Ascomycota</taxon>
        <taxon>Saccharomycotina</taxon>
        <taxon>Saccharomycetes</taxon>
        <taxon>Saccharomycetales</taxon>
        <taxon>Saccharomycetaceae</taxon>
        <taxon>Maudiozyma</taxon>
    </lineage>
</organism>
<evidence type="ECO:0000313" key="3">
    <source>
        <dbReference type="Proteomes" id="UP001377567"/>
    </source>
</evidence>
<proteinExistence type="predicted"/>
<comment type="caution">
    <text evidence="2">The sequence shown here is derived from an EMBL/GenBank/DDBJ whole genome shotgun (WGS) entry which is preliminary data.</text>
</comment>